<dbReference type="PANTHER" id="PTHR34802">
    <property type="entry name" value="CHORISMATE SYNTHASE"/>
    <property type="match status" value="1"/>
</dbReference>
<feature type="region of interest" description="Disordered" evidence="2">
    <location>
        <begin position="499"/>
        <end position="526"/>
    </location>
</feature>
<feature type="region of interest" description="Disordered" evidence="2">
    <location>
        <begin position="245"/>
        <end position="288"/>
    </location>
</feature>
<proteinExistence type="predicted"/>
<feature type="compositionally biased region" description="Basic and acidic residues" evidence="2">
    <location>
        <begin position="1531"/>
        <end position="1540"/>
    </location>
</feature>
<dbReference type="Proteomes" id="UP001605036">
    <property type="component" value="Unassembled WGS sequence"/>
</dbReference>
<feature type="region of interest" description="Disordered" evidence="2">
    <location>
        <begin position="1"/>
        <end position="22"/>
    </location>
</feature>
<gene>
    <name evidence="3" type="ORF">R1flu_027720</name>
</gene>
<feature type="compositionally biased region" description="Polar residues" evidence="2">
    <location>
        <begin position="1217"/>
        <end position="1239"/>
    </location>
</feature>
<feature type="compositionally biased region" description="Polar residues" evidence="2">
    <location>
        <begin position="1325"/>
        <end position="1335"/>
    </location>
</feature>
<feature type="compositionally biased region" description="Basic and acidic residues" evidence="2">
    <location>
        <begin position="168"/>
        <end position="184"/>
    </location>
</feature>
<comment type="caution">
    <text evidence="3">The sequence shown here is derived from an EMBL/GenBank/DDBJ whole genome shotgun (WGS) entry which is preliminary data.</text>
</comment>
<evidence type="ECO:0000256" key="1">
    <source>
        <dbReference type="SAM" id="Coils"/>
    </source>
</evidence>
<accession>A0ABD1XJN2</accession>
<organism evidence="3 4">
    <name type="scientific">Riccia fluitans</name>
    <dbReference type="NCBI Taxonomy" id="41844"/>
    <lineage>
        <taxon>Eukaryota</taxon>
        <taxon>Viridiplantae</taxon>
        <taxon>Streptophyta</taxon>
        <taxon>Embryophyta</taxon>
        <taxon>Marchantiophyta</taxon>
        <taxon>Marchantiopsida</taxon>
        <taxon>Marchantiidae</taxon>
        <taxon>Marchantiales</taxon>
        <taxon>Ricciaceae</taxon>
        <taxon>Riccia</taxon>
    </lineage>
</organism>
<feature type="region of interest" description="Disordered" evidence="2">
    <location>
        <begin position="89"/>
        <end position="195"/>
    </location>
</feature>
<dbReference type="PANTHER" id="PTHR34802:SF1">
    <property type="entry name" value="CHORISMATE SYNTHASE"/>
    <property type="match status" value="1"/>
</dbReference>
<feature type="region of interest" description="Disordered" evidence="2">
    <location>
        <begin position="775"/>
        <end position="874"/>
    </location>
</feature>
<evidence type="ECO:0000313" key="4">
    <source>
        <dbReference type="Proteomes" id="UP001605036"/>
    </source>
</evidence>
<protein>
    <submittedName>
        <fullName evidence="3">Uncharacterized protein</fullName>
    </submittedName>
</protein>
<feature type="region of interest" description="Disordered" evidence="2">
    <location>
        <begin position="1518"/>
        <end position="1540"/>
    </location>
</feature>
<dbReference type="EMBL" id="JBHFFA010000008">
    <property type="protein sequence ID" value="KAL2609147.1"/>
    <property type="molecule type" value="Genomic_DNA"/>
</dbReference>
<feature type="compositionally biased region" description="Pro residues" evidence="2">
    <location>
        <begin position="1309"/>
        <end position="1318"/>
    </location>
</feature>
<feature type="region of interest" description="Disordered" evidence="2">
    <location>
        <begin position="645"/>
        <end position="687"/>
    </location>
</feature>
<evidence type="ECO:0000256" key="2">
    <source>
        <dbReference type="SAM" id="MobiDB-lite"/>
    </source>
</evidence>
<keyword evidence="4" id="KW-1185">Reference proteome</keyword>
<feature type="compositionally biased region" description="Polar residues" evidence="2">
    <location>
        <begin position="655"/>
        <end position="673"/>
    </location>
</feature>
<evidence type="ECO:0000313" key="3">
    <source>
        <dbReference type="EMBL" id="KAL2609147.1"/>
    </source>
</evidence>
<feature type="compositionally biased region" description="Basic and acidic residues" evidence="2">
    <location>
        <begin position="821"/>
        <end position="830"/>
    </location>
</feature>
<name>A0ABD1XJN2_9MARC</name>
<keyword evidence="1" id="KW-0175">Coiled coil</keyword>
<feature type="compositionally biased region" description="Polar residues" evidence="2">
    <location>
        <begin position="832"/>
        <end position="842"/>
    </location>
</feature>
<reference evidence="3 4" key="1">
    <citation type="submission" date="2024-09" db="EMBL/GenBank/DDBJ databases">
        <title>Chromosome-scale assembly of Riccia fluitans.</title>
        <authorList>
            <person name="Paukszto L."/>
            <person name="Sawicki J."/>
            <person name="Karawczyk K."/>
            <person name="Piernik-Szablinska J."/>
            <person name="Szczecinska M."/>
            <person name="Mazdziarz M."/>
        </authorList>
    </citation>
    <scope>NUCLEOTIDE SEQUENCE [LARGE SCALE GENOMIC DNA]</scope>
    <source>
        <strain evidence="3">Rf_01</strain>
        <tissue evidence="3">Aerial parts of the thallus</tissue>
    </source>
</reference>
<feature type="region of interest" description="Disordered" evidence="2">
    <location>
        <begin position="1203"/>
        <end position="1370"/>
    </location>
</feature>
<sequence>MGQEVADSVTITGGVPDPEPPVTRKALEHIYSRELLLSYADLETCKKVPENIDPLVLRSASTAESVEGAIAIPAASVRGLFRRDKDSEIYSKSPQDIPEWRKDSWRAGPGGSSLQPGSRRKPFDEEPPGNAFSTSYPPRPAANWGDNLHLRNSYDRSGPTLQGQGSGRWDHRIGLSDREREKGRPVPNWDGDEPVPIPIVLPDGPRSFGGGSPVVRPGWMPAERDGLLGSGGSVHGGLHRTYTGNFTTPSAIRGGPERHNSMGRINSRTSDAYPPSRSIKMVPTSTRREDTDFVNDETFGGAEEISNEERAEQERRRRESFELMRKDHQRRLQEQQKLLYQKQEELLSNPEAVANRKHDENTLWDDTLSTDVLSSPISPEKQSAADLKDNTVVAGGVSSSVVVTSTSRPAIPPGFAKVIQQMQTAPKAHTTKETPLEGDGSEDILKENHYDSKVMPNVTVVADDTLKLDEKFVADSVVKQVEGHASQSVAMTRAETMKIMSSSSEAKETGTPRSALSDSNEERPEAWNFKVDDVSDNKPRISGEDVKENLFVGVEDYSKTQDSLLDKLLGKTKSGHVAVKDGLHPSNKLADESHNRFRREELWTEGDSKVSKFAQFFHQEEKQQSREMAAAASDILSLFPKGGSLKGPSSLSKEQAVSESPRRSNSINHSRNQGRVLPMPTGPSLADIEKGLTANAGAASDHEQNVTKESFLLSALSLKNLDVEHKGDQLTGIFGEHSPVGKFKFQPTPPTRASASPKSSPVFLTCEDIEQSMLAEAGTTPEKGMGRNRTIPHETNRKGGQGSQAADTVASRHLLSLLQKGAREDDERTHSMRGSLSRSESFGESEIVDVDGGGWSLGSSSQEAAGAKKTLPGENPTLEALFGKAFMSELRSTEAPVSAKTFAGDYYDSGDGIPAASGPYLVRQSSGRINNSGSNSIATKPWAGTIGPLSKMGWSEKMIVESPKGGHVTDLHGSRHKANLFENKLVHSSPPITGFWGNGASNFAANGSPPVGTSAGMKGAFPNGYENSSYALGEVADIPSQAKVPLVNGPSSDLDVRTRSRGVTDITSGGFPSAVVRASEDAGSLSTQDGKLIAGGDEPSLVPNSSFDMSGLSKVLKDDASAKRLVADSISGKFGLGDAGISREDNTVVGSQGLDSFLLASHKLDRKDISVDLSNGDRLNAVDEFHSGNDRKMSDALSEALGLGGKGKEGSARAYTTGVSEQANSGSLSRVGSFSNRFKTNPAGGMQPPSGFGSFQPNPPPLQHQQSVGGLYRSEPPPPLSLQPRQTSSVPIHAHLQHSPSSGSLNMFPPQPFRPQPGMPQQQQLLAPSFSNGNSMEYPHMAYGHGPSPPSRPISAGPVHFPPSPHGHLSPPGAYHPMGPMGPAPNHLIPGAQMPQRGPVMSPMNDVHVFMQEQSLHDPHGLSAKQQGPNLPFPLGGPALHSGQGPMFHQPLGHNLRGQHNQLLPLQGPWVPPYGPEFMRSNSMGHESPNFGNGGSVGGSGNVDRWFGMDLSRNLSGIPSPGLIPLSPHGLDSESKMRFG</sequence>
<feature type="coiled-coil region" evidence="1">
    <location>
        <begin position="311"/>
        <end position="345"/>
    </location>
</feature>